<comment type="caution">
    <text evidence="2">The sequence shown here is derived from an EMBL/GenBank/DDBJ whole genome shotgun (WGS) entry which is preliminary data.</text>
</comment>
<dbReference type="Pfam" id="PF00583">
    <property type="entry name" value="Acetyltransf_1"/>
    <property type="match status" value="1"/>
</dbReference>
<evidence type="ECO:0000313" key="2">
    <source>
        <dbReference type="EMBL" id="KZL79739.1"/>
    </source>
</evidence>
<dbReference type="Proteomes" id="UP000076584">
    <property type="component" value="Unassembled WGS sequence"/>
</dbReference>
<dbReference type="Gene3D" id="3.40.630.30">
    <property type="match status" value="1"/>
</dbReference>
<accession>A0A167A5C0</accession>
<dbReference type="GO" id="GO:0016747">
    <property type="term" value="F:acyltransferase activity, transferring groups other than amino-acyl groups"/>
    <property type="evidence" value="ECO:0007669"/>
    <property type="project" value="InterPro"/>
</dbReference>
<dbReference type="InterPro" id="IPR016181">
    <property type="entry name" value="Acyl_CoA_acyltransferase"/>
</dbReference>
<dbReference type="EMBL" id="LFIW01002023">
    <property type="protein sequence ID" value="KZL79739.1"/>
    <property type="molecule type" value="Genomic_DNA"/>
</dbReference>
<dbReference type="InterPro" id="IPR000182">
    <property type="entry name" value="GNAT_dom"/>
</dbReference>
<name>A0A167A5C0_COLIC</name>
<dbReference type="PROSITE" id="PS51186">
    <property type="entry name" value="GNAT"/>
    <property type="match status" value="1"/>
</dbReference>
<proteinExistence type="predicted"/>
<feature type="domain" description="N-acetyltransferase" evidence="1">
    <location>
        <begin position="68"/>
        <end position="239"/>
    </location>
</feature>
<reference evidence="2 3" key="1">
    <citation type="submission" date="2015-06" db="EMBL/GenBank/DDBJ databases">
        <title>Survival trade-offs in plant roots during colonization by closely related pathogenic and mutualistic fungi.</title>
        <authorList>
            <person name="Hacquard S."/>
            <person name="Kracher B."/>
            <person name="Hiruma K."/>
            <person name="Weinman A."/>
            <person name="Muench P."/>
            <person name="Garrido Oter R."/>
            <person name="Ver Loren van Themaat E."/>
            <person name="Dallerey J.-F."/>
            <person name="Damm U."/>
            <person name="Henrissat B."/>
            <person name="Lespinet O."/>
            <person name="Thon M."/>
            <person name="Kemen E."/>
            <person name="McHardy A.C."/>
            <person name="Schulze-Lefert P."/>
            <person name="O'Connell R.J."/>
        </authorList>
    </citation>
    <scope>NUCLEOTIDE SEQUENCE [LARGE SCALE GENOMIC DNA]</scope>
    <source>
        <strain evidence="2 3">MAFF 238704</strain>
    </source>
</reference>
<protein>
    <submittedName>
        <fullName evidence="2">Gnat family</fullName>
    </submittedName>
</protein>
<dbReference type="AlphaFoldDB" id="A0A167A5C0"/>
<evidence type="ECO:0000313" key="3">
    <source>
        <dbReference type="Proteomes" id="UP000076584"/>
    </source>
</evidence>
<gene>
    <name evidence="2" type="ORF">CI238_02085</name>
</gene>
<organism evidence="2 3">
    <name type="scientific">Colletotrichum incanum</name>
    <name type="common">Soybean anthracnose fungus</name>
    <dbReference type="NCBI Taxonomy" id="1573173"/>
    <lineage>
        <taxon>Eukaryota</taxon>
        <taxon>Fungi</taxon>
        <taxon>Dikarya</taxon>
        <taxon>Ascomycota</taxon>
        <taxon>Pezizomycotina</taxon>
        <taxon>Sordariomycetes</taxon>
        <taxon>Hypocreomycetidae</taxon>
        <taxon>Glomerellales</taxon>
        <taxon>Glomerellaceae</taxon>
        <taxon>Colletotrichum</taxon>
        <taxon>Colletotrichum spaethianum species complex</taxon>
    </lineage>
</organism>
<dbReference type="SUPFAM" id="SSF55729">
    <property type="entry name" value="Acyl-CoA N-acyltransferases (Nat)"/>
    <property type="match status" value="1"/>
</dbReference>
<evidence type="ECO:0000259" key="1">
    <source>
        <dbReference type="PROSITE" id="PS51186"/>
    </source>
</evidence>
<sequence>MSSTNITIITLPKSHPDPSKFHHLTTTYKSFRLLSLRLSPESFGSTYAREAAFPWETWTSRLKNPLATTVVAYESPSLHPNPALDDEIIPEGVPVESEGLDAAMSAEWLAHLTIIGPLDPSSLATSLHLDSDLVDFGPAHAADKPNRQYVLNGMYVVPSARGNKLGRQIMEYVKDLVASEAKSHGQNARVSLIVDYDNVPARKTYERSGFEVVHRYWFDDYREGRDARTEAAVMMLDLDGEGAKHVTDNNS</sequence>
<keyword evidence="3" id="KW-1185">Reference proteome</keyword>